<name>A0ABW6CR73_9CAUL</name>
<dbReference type="Proteomes" id="UP001598130">
    <property type="component" value="Unassembled WGS sequence"/>
</dbReference>
<accession>A0ABW6CR73</accession>
<dbReference type="RefSeq" id="WP_377369731.1">
    <property type="nucleotide sequence ID" value="NZ_JAOTJD010000015.1"/>
</dbReference>
<gene>
    <name evidence="1" type="ORF">OCL97_09745</name>
</gene>
<proteinExistence type="predicted"/>
<organism evidence="1 2">
    <name type="scientific">Phenylobacterium ferrooxidans</name>
    <dbReference type="NCBI Taxonomy" id="2982689"/>
    <lineage>
        <taxon>Bacteria</taxon>
        <taxon>Pseudomonadati</taxon>
        <taxon>Pseudomonadota</taxon>
        <taxon>Alphaproteobacteria</taxon>
        <taxon>Caulobacterales</taxon>
        <taxon>Caulobacteraceae</taxon>
        <taxon>Phenylobacterium</taxon>
    </lineage>
</organism>
<reference evidence="1 2" key="1">
    <citation type="submission" date="2022-09" db="EMBL/GenBank/DDBJ databases">
        <title>New species of Phenylobacterium.</title>
        <authorList>
            <person name="Mieszkin S."/>
        </authorList>
    </citation>
    <scope>NUCLEOTIDE SEQUENCE [LARGE SCALE GENOMIC DNA]</scope>
    <source>
        <strain evidence="1 2">HK31-G</strain>
    </source>
</reference>
<keyword evidence="2" id="KW-1185">Reference proteome</keyword>
<evidence type="ECO:0000313" key="2">
    <source>
        <dbReference type="Proteomes" id="UP001598130"/>
    </source>
</evidence>
<evidence type="ECO:0000313" key="1">
    <source>
        <dbReference type="EMBL" id="MFD3264241.1"/>
    </source>
</evidence>
<sequence>MPSAADTTIRPREHLARLGLMLATSDEIVQGRDIAARTVGPAVATAETLQAVQDRTGCSAFSYRDSDGQLAGVLCIIPLNPAAAPTLAAGVFDGVAPPMPMVARPTERVIAVYGWGMAGVTWRGRAVVMAGALAIHREIYDTVPLYGRAATPGGERTLLRRMGARAVPGPGGLVVCPTWTPQRKVA</sequence>
<protein>
    <submittedName>
        <fullName evidence="1">Uncharacterized protein</fullName>
    </submittedName>
</protein>
<dbReference type="EMBL" id="JAOTJD010000015">
    <property type="protein sequence ID" value="MFD3264241.1"/>
    <property type="molecule type" value="Genomic_DNA"/>
</dbReference>
<comment type="caution">
    <text evidence="1">The sequence shown here is derived from an EMBL/GenBank/DDBJ whole genome shotgun (WGS) entry which is preliminary data.</text>
</comment>